<evidence type="ECO:0000259" key="12">
    <source>
        <dbReference type="Pfam" id="PF07715"/>
    </source>
</evidence>
<comment type="similarity">
    <text evidence="8 9">Belongs to the TonB-dependent receptor family.</text>
</comment>
<dbReference type="Gene3D" id="2.40.170.20">
    <property type="entry name" value="TonB-dependent receptor, beta-barrel domain"/>
    <property type="match status" value="1"/>
</dbReference>
<feature type="chain" id="PRO_5046725088" evidence="10">
    <location>
        <begin position="22"/>
        <end position="980"/>
    </location>
</feature>
<proteinExistence type="inferred from homology"/>
<dbReference type="InterPro" id="IPR037066">
    <property type="entry name" value="Plug_dom_sf"/>
</dbReference>
<dbReference type="SUPFAM" id="SSF56935">
    <property type="entry name" value="Porins"/>
    <property type="match status" value="1"/>
</dbReference>
<dbReference type="Gene3D" id="2.60.40.1120">
    <property type="entry name" value="Carboxypeptidase-like, regulatory domain"/>
    <property type="match status" value="1"/>
</dbReference>
<dbReference type="NCBIfam" id="TIGR04056">
    <property type="entry name" value="OMP_RagA_SusC"/>
    <property type="match status" value="1"/>
</dbReference>
<evidence type="ECO:0000256" key="4">
    <source>
        <dbReference type="ARBA" id="ARBA00022692"/>
    </source>
</evidence>
<dbReference type="RefSeq" id="WP_019599039.1">
    <property type="nucleotide sequence ID" value="NZ_FNQC01000013.1"/>
</dbReference>
<dbReference type="InterPro" id="IPR023997">
    <property type="entry name" value="TonB-dep_OMP_SusC/RagA_CS"/>
</dbReference>
<keyword evidence="3 8" id="KW-1134">Transmembrane beta strand</keyword>
<comment type="caution">
    <text evidence="13">The sequence shown here is derived from an EMBL/GenBank/DDBJ whole genome shotgun (WGS) entry which is preliminary data.</text>
</comment>
<dbReference type="Pfam" id="PF07715">
    <property type="entry name" value="Plug"/>
    <property type="match status" value="1"/>
</dbReference>
<keyword evidence="6 8" id="KW-0472">Membrane</keyword>
<dbReference type="NCBIfam" id="TIGR04057">
    <property type="entry name" value="SusC_RagA_signa"/>
    <property type="match status" value="1"/>
</dbReference>
<dbReference type="Pfam" id="PF00593">
    <property type="entry name" value="TonB_dep_Rec_b-barrel"/>
    <property type="match status" value="1"/>
</dbReference>
<organism evidence="13 14">
    <name type="scientific">Rhodonellum ikkaensis</name>
    <dbReference type="NCBI Taxonomy" id="336829"/>
    <lineage>
        <taxon>Bacteria</taxon>
        <taxon>Pseudomonadati</taxon>
        <taxon>Bacteroidota</taxon>
        <taxon>Cytophagia</taxon>
        <taxon>Cytophagales</taxon>
        <taxon>Cytophagaceae</taxon>
        <taxon>Rhodonellum</taxon>
    </lineage>
</organism>
<evidence type="ECO:0000256" key="1">
    <source>
        <dbReference type="ARBA" id="ARBA00004571"/>
    </source>
</evidence>
<evidence type="ECO:0000256" key="10">
    <source>
        <dbReference type="SAM" id="SignalP"/>
    </source>
</evidence>
<dbReference type="InterPro" id="IPR039426">
    <property type="entry name" value="TonB-dep_rcpt-like"/>
</dbReference>
<feature type="domain" description="TonB-dependent receptor plug" evidence="12">
    <location>
        <begin position="117"/>
        <end position="224"/>
    </location>
</feature>
<gene>
    <name evidence="13" type="ORF">SAMN05444412_113113</name>
</gene>
<keyword evidence="14" id="KW-1185">Reference proteome</keyword>
<dbReference type="EMBL" id="FNQC01000013">
    <property type="protein sequence ID" value="SDZ41361.1"/>
    <property type="molecule type" value="Genomic_DNA"/>
</dbReference>
<keyword evidence="2 8" id="KW-0813">Transport</keyword>
<evidence type="ECO:0000256" key="9">
    <source>
        <dbReference type="RuleBase" id="RU003357"/>
    </source>
</evidence>
<dbReference type="InterPro" id="IPR036942">
    <property type="entry name" value="Beta-barrel_TonB_sf"/>
</dbReference>
<dbReference type="InterPro" id="IPR008969">
    <property type="entry name" value="CarboxyPept-like_regulatory"/>
</dbReference>
<reference evidence="13 14" key="1">
    <citation type="submission" date="2016-10" db="EMBL/GenBank/DDBJ databases">
        <authorList>
            <person name="Varghese N."/>
            <person name="Submissions S."/>
        </authorList>
    </citation>
    <scope>NUCLEOTIDE SEQUENCE [LARGE SCALE GENOMIC DNA]</scope>
    <source>
        <strain evidence="13 14">DSM 17997</strain>
    </source>
</reference>
<keyword evidence="10" id="KW-0732">Signal</keyword>
<dbReference type="InterPro" id="IPR000531">
    <property type="entry name" value="Beta-barrel_TonB"/>
</dbReference>
<feature type="signal peptide" evidence="10">
    <location>
        <begin position="1"/>
        <end position="21"/>
    </location>
</feature>
<evidence type="ECO:0000256" key="7">
    <source>
        <dbReference type="ARBA" id="ARBA00023237"/>
    </source>
</evidence>
<evidence type="ECO:0000313" key="13">
    <source>
        <dbReference type="EMBL" id="SDZ41361.1"/>
    </source>
</evidence>
<evidence type="ECO:0000256" key="6">
    <source>
        <dbReference type="ARBA" id="ARBA00023136"/>
    </source>
</evidence>
<evidence type="ECO:0000259" key="11">
    <source>
        <dbReference type="Pfam" id="PF00593"/>
    </source>
</evidence>
<evidence type="ECO:0000256" key="8">
    <source>
        <dbReference type="PROSITE-ProRule" id="PRU01360"/>
    </source>
</evidence>
<dbReference type="Pfam" id="PF13715">
    <property type="entry name" value="CarbopepD_reg_2"/>
    <property type="match status" value="1"/>
</dbReference>
<evidence type="ECO:0000313" key="14">
    <source>
        <dbReference type="Proteomes" id="UP000199663"/>
    </source>
</evidence>
<dbReference type="InterPro" id="IPR012910">
    <property type="entry name" value="Plug_dom"/>
</dbReference>
<evidence type="ECO:0000256" key="3">
    <source>
        <dbReference type="ARBA" id="ARBA00022452"/>
    </source>
</evidence>
<evidence type="ECO:0000256" key="5">
    <source>
        <dbReference type="ARBA" id="ARBA00023077"/>
    </source>
</evidence>
<keyword evidence="5 9" id="KW-0798">TonB box</keyword>
<sequence>MKKILLLAMALLFNISYSAIAQTNQVSGTVISGEDKLPLPGVSVLIKGTFGGVATDLDGKFNLDNVGPNTVLVFSFIGFETQEQTVGNRSVIDVTLKTDSKLLGEVIVTGYKTQNSREVAGSINTVSAEQIREVPIASFDQALQGRAPGVLIQANSGQPGAAAAVTIRGKGSINGSNAPLFVLDGIQISAADFATLNPNDFESFTILKDAASTSIYGSRGANGVIVITSKRGKSGVTRVNYDFQYGVSEAPSHPQLVMNGNQKLDYELANGNLYGWTDAELAGLRQINTNWEDVLFRTGNTQSHQLSASGGSDKTTFFLSGSVFDQTGTVPNTDLRRYTGRANVETHAGNFRFGLNTSIGFSKFNNTLEGDSFIGSPLNAVRWLNPYERPYDENGDYTQIVSGQPNALQELLENQTSRDQIKGVGIAFVEYKAPFLEGLTMRTNWGIDYTQNEFQTYLDRTTYRGSIAQGGNGSLGRALERNFRYTGTTSISYTKRFNVDNELTVAVFNEVVKNDERGFGFTGFGLVGPFQNEAGITPGTPLNGYIPGVRGFGGQNSLVSYFIDATYGFKDRYFINAGLRRDGSSRFGEDNRYANFGSIGLSWIVSDEAFMQNLKGNFFNELKFKGSYGAVGNQEGIGNFDSRELFGRSIYNGIGGIALTNLPNQFLRWERKEMLNAGVEFVLLQGRLNGIFEYYNNVTDDLFLNRQLTRTSGFTSQNTNIGSLRNRGYEISFIGKVIDNANFKWELNANFTYNKNEVLSLVGDQTEIIEGDYITKIGEPINSLYLVRYAGVNPENGNAQYLTNENELTESYDPNDRAILGTSDAPYFGGFGTSFSYKSLSLDVLFTYVFGNNLYNNDRNNIENPAYLFDNLSVDLLNEWRTPGQITNIPRADNAFFSGTSRFVESGDYLRLRNINLSYNLPAKTIANLKIASARVFVQGQNLLTFTQFRGFDPELSDRLLVGSQYPALRTVTMGVSVGF</sequence>
<dbReference type="PROSITE" id="PS52016">
    <property type="entry name" value="TONB_DEPENDENT_REC_3"/>
    <property type="match status" value="1"/>
</dbReference>
<name>A0A1H3SV03_9BACT</name>
<accession>A0A1H3SV03</accession>
<keyword evidence="7 8" id="KW-0998">Cell outer membrane</keyword>
<keyword evidence="4 8" id="KW-0812">Transmembrane</keyword>
<evidence type="ECO:0000256" key="2">
    <source>
        <dbReference type="ARBA" id="ARBA00022448"/>
    </source>
</evidence>
<comment type="subcellular location">
    <subcellularLocation>
        <location evidence="1 8">Cell outer membrane</location>
        <topology evidence="1 8">Multi-pass membrane protein</topology>
    </subcellularLocation>
</comment>
<dbReference type="SUPFAM" id="SSF49464">
    <property type="entry name" value="Carboxypeptidase regulatory domain-like"/>
    <property type="match status" value="1"/>
</dbReference>
<dbReference type="Gene3D" id="2.170.130.10">
    <property type="entry name" value="TonB-dependent receptor, plug domain"/>
    <property type="match status" value="1"/>
</dbReference>
<protein>
    <submittedName>
        <fullName evidence="13">TonB-linked outer membrane protein, SusC/RagA family</fullName>
    </submittedName>
</protein>
<feature type="domain" description="TonB-dependent receptor-like beta-barrel" evidence="11">
    <location>
        <begin position="442"/>
        <end position="874"/>
    </location>
</feature>
<dbReference type="InterPro" id="IPR023996">
    <property type="entry name" value="TonB-dep_OMP_SusC/RagA"/>
</dbReference>
<dbReference type="Proteomes" id="UP000199663">
    <property type="component" value="Unassembled WGS sequence"/>
</dbReference>